<dbReference type="SUPFAM" id="SSF55781">
    <property type="entry name" value="GAF domain-like"/>
    <property type="match status" value="1"/>
</dbReference>
<dbReference type="InterPro" id="IPR003018">
    <property type="entry name" value="GAF"/>
</dbReference>
<organism evidence="2 3">
    <name type="scientific">Streptomyces apricus</name>
    <dbReference type="NCBI Taxonomy" id="1828112"/>
    <lineage>
        <taxon>Bacteria</taxon>
        <taxon>Bacillati</taxon>
        <taxon>Actinomycetota</taxon>
        <taxon>Actinomycetes</taxon>
        <taxon>Kitasatosporales</taxon>
        <taxon>Streptomycetaceae</taxon>
        <taxon>Streptomyces</taxon>
    </lineage>
</organism>
<dbReference type="Proteomes" id="UP000324965">
    <property type="component" value="Unassembled WGS sequence"/>
</dbReference>
<feature type="domain" description="GAF" evidence="1">
    <location>
        <begin position="34"/>
        <end position="168"/>
    </location>
</feature>
<comment type="caution">
    <text evidence="2">The sequence shown here is derived from an EMBL/GenBank/DDBJ whole genome shotgun (WGS) entry which is preliminary data.</text>
</comment>
<evidence type="ECO:0000259" key="1">
    <source>
        <dbReference type="Pfam" id="PF13185"/>
    </source>
</evidence>
<dbReference type="Pfam" id="PF13185">
    <property type="entry name" value="GAF_2"/>
    <property type="match status" value="1"/>
</dbReference>
<dbReference type="InterPro" id="IPR029016">
    <property type="entry name" value="GAF-like_dom_sf"/>
</dbReference>
<evidence type="ECO:0000313" key="2">
    <source>
        <dbReference type="EMBL" id="KAA0920539.1"/>
    </source>
</evidence>
<proteinExistence type="predicted"/>
<dbReference type="EMBL" id="VDFC01000101">
    <property type="protein sequence ID" value="KAA0920539.1"/>
    <property type="molecule type" value="Genomic_DNA"/>
</dbReference>
<dbReference type="OrthoDB" id="7466251at2"/>
<name>A0A5A9ZTQ9_9ACTN</name>
<accession>A0A5A9ZTQ9</accession>
<dbReference type="Gene3D" id="3.30.450.40">
    <property type="match status" value="1"/>
</dbReference>
<evidence type="ECO:0000313" key="3">
    <source>
        <dbReference type="Proteomes" id="UP000324965"/>
    </source>
</evidence>
<reference evidence="2 3" key="1">
    <citation type="submission" date="2019-05" db="EMBL/GenBank/DDBJ databases">
        <authorList>
            <person name="Hariharan J."/>
            <person name="Choudoir M.J."/>
            <person name="Diebold P."/>
            <person name="Panke-Buisse K."/>
            <person name="Buckley D.H."/>
        </authorList>
    </citation>
    <scope>NUCLEOTIDE SEQUENCE [LARGE SCALE GENOMIC DNA]</scope>
    <source>
        <strain evidence="2 3">SUN51</strain>
    </source>
</reference>
<protein>
    <submittedName>
        <fullName evidence="2">GAF and ANTAR domain-containing protein</fullName>
    </submittedName>
</protein>
<keyword evidence="3" id="KW-1185">Reference proteome</keyword>
<sequence>MCAAGAGNGSDREVGLSAEVRRALLEMTQAGGLRSVAALTCEAVAGIGAVSLVLTAGEIAATPLCLSRSGELAGHAVALQLALGEGPDFTAHQMRRPLLVEDLSGSAVHADWTVFPGEALAHGIRASFAFPLLVHGQPVAVLTCYRSRPGPLSPDALLAAQVQVSAAGVLLLHDARLPGPFLDGLAVGDEVLPASVAVLHQAIGFLRAPGLCTVEEALATLRAYAFAHQRPLDEVADDVVNRRLTLHVKGASS</sequence>
<dbReference type="AlphaFoldDB" id="A0A5A9ZTQ9"/>
<gene>
    <name evidence="2" type="ORF">FGF04_37790</name>
</gene>